<gene>
    <name evidence="3" type="ORF">FA09DRAFT_304087</name>
</gene>
<dbReference type="PANTHER" id="PTHR42923:SF17">
    <property type="entry name" value="AMINE OXIDASE DOMAIN-CONTAINING PROTEIN"/>
    <property type="match status" value="1"/>
</dbReference>
<dbReference type="EMBL" id="KZ819284">
    <property type="protein sequence ID" value="PWO00886.1"/>
    <property type="molecule type" value="Genomic_DNA"/>
</dbReference>
<evidence type="ECO:0000313" key="4">
    <source>
        <dbReference type="Proteomes" id="UP000245946"/>
    </source>
</evidence>
<keyword evidence="2" id="KW-0472">Membrane</keyword>
<proteinExistence type="predicted"/>
<accession>A0A316ZKH6</accession>
<sequence>MAPTATSRRRHAAAYDNEDFSAPPNARPNGAEGTAAPLKIAVIGSGLSGLVAAHLLAQSRAEGVEVHLFERAKKLGMDANSISVDGGKTGKSVRVDVPMRSFNAGYYPQVLRLYRQLKIPIRQSDFTYSFATLVSGANSSANERASSARAPSPDFIYNGASGVRGFGVPSSLALQLPPAKALLSPGTAAHVVGTTLPQHLSAMRSYLGSILAFTVSYLYLVALALWHHHMGHTRDPRHPIAKRKLAEWCEEKGLSDAFVERTLVTLFSAVMTAQATSVREAPVAEVLDYCAQTFLRSHYTVATGVHEVEGALSRDLPDSSIHVSAAVQGIHPSSTFAGAACLIVGTPDGETRLHDGFHHVIFATQANQTARFLEGYMDALKAAERLRGLKGASVQCEKLARIRDKLDTFTYEESVVVNHTDRSVLPPAESDWRDLNLVSPKLGQASSSRTSQLRHRSRDEAAASETQTMATHILARQLPSSATPAAASARSLLLQTTNPLPSLSPSQEHVLSVSRFERVILTRGSKAATTGLYDWREGAARSAAPASVDEARRRGPLRRLATALAQRLWRRVVPSSRWHLELGTLQGCADERFPQMWMCGSWSPGIPLLEGCVASARLVVDEILDREGRPPIPA</sequence>
<keyword evidence="2" id="KW-0812">Transmembrane</keyword>
<dbReference type="Proteomes" id="UP000245946">
    <property type="component" value="Unassembled WGS sequence"/>
</dbReference>
<dbReference type="InterPro" id="IPR050464">
    <property type="entry name" value="Zeta_carotene_desat/Oxidored"/>
</dbReference>
<name>A0A316ZKH6_9BASI</name>
<dbReference type="RefSeq" id="XP_025601164.1">
    <property type="nucleotide sequence ID" value="XM_025740459.1"/>
</dbReference>
<dbReference type="OrthoDB" id="1111734at2759"/>
<dbReference type="GO" id="GO:0016491">
    <property type="term" value="F:oxidoreductase activity"/>
    <property type="evidence" value="ECO:0007669"/>
    <property type="project" value="TreeGrafter"/>
</dbReference>
<keyword evidence="2" id="KW-1133">Transmembrane helix</keyword>
<dbReference type="Pfam" id="PF13450">
    <property type="entry name" value="NAD_binding_8"/>
    <property type="match status" value="1"/>
</dbReference>
<dbReference type="Gene3D" id="3.50.50.60">
    <property type="entry name" value="FAD/NAD(P)-binding domain"/>
    <property type="match status" value="1"/>
</dbReference>
<dbReference type="STRING" id="58919.A0A316ZKH6"/>
<organism evidence="3 4">
    <name type="scientific">Tilletiopsis washingtonensis</name>
    <dbReference type="NCBI Taxonomy" id="58919"/>
    <lineage>
        <taxon>Eukaryota</taxon>
        <taxon>Fungi</taxon>
        <taxon>Dikarya</taxon>
        <taxon>Basidiomycota</taxon>
        <taxon>Ustilaginomycotina</taxon>
        <taxon>Exobasidiomycetes</taxon>
        <taxon>Entylomatales</taxon>
        <taxon>Entylomatales incertae sedis</taxon>
        <taxon>Tilletiopsis</taxon>
    </lineage>
</organism>
<feature type="region of interest" description="Disordered" evidence="1">
    <location>
        <begin position="443"/>
        <end position="467"/>
    </location>
</feature>
<dbReference type="InterPro" id="IPR036188">
    <property type="entry name" value="FAD/NAD-bd_sf"/>
</dbReference>
<feature type="transmembrane region" description="Helical" evidence="2">
    <location>
        <begin position="206"/>
        <end position="226"/>
    </location>
</feature>
<keyword evidence="4" id="KW-1185">Reference proteome</keyword>
<dbReference type="PANTHER" id="PTHR42923">
    <property type="entry name" value="PROTOPORPHYRINOGEN OXIDASE"/>
    <property type="match status" value="1"/>
</dbReference>
<dbReference type="GeneID" id="37268005"/>
<protein>
    <recommendedName>
        <fullName evidence="5">FAD/NAD(P)-binding domain-containing protein</fullName>
    </recommendedName>
</protein>
<reference evidence="3 4" key="1">
    <citation type="journal article" date="2018" name="Mol. Biol. Evol.">
        <title>Broad Genomic Sampling Reveals a Smut Pathogenic Ancestry of the Fungal Clade Ustilaginomycotina.</title>
        <authorList>
            <person name="Kijpornyongpan T."/>
            <person name="Mondo S.J."/>
            <person name="Barry K."/>
            <person name="Sandor L."/>
            <person name="Lee J."/>
            <person name="Lipzen A."/>
            <person name="Pangilinan J."/>
            <person name="LaButti K."/>
            <person name="Hainaut M."/>
            <person name="Henrissat B."/>
            <person name="Grigoriev I.V."/>
            <person name="Spatafora J.W."/>
            <person name="Aime M.C."/>
        </authorList>
    </citation>
    <scope>NUCLEOTIDE SEQUENCE [LARGE SCALE GENOMIC DNA]</scope>
    <source>
        <strain evidence="3 4">MCA 4186</strain>
    </source>
</reference>
<evidence type="ECO:0000256" key="2">
    <source>
        <dbReference type="SAM" id="Phobius"/>
    </source>
</evidence>
<evidence type="ECO:0008006" key="5">
    <source>
        <dbReference type="Google" id="ProtNLM"/>
    </source>
</evidence>
<feature type="region of interest" description="Disordered" evidence="1">
    <location>
        <begin position="1"/>
        <end position="31"/>
    </location>
</feature>
<dbReference type="AlphaFoldDB" id="A0A316ZKH6"/>
<evidence type="ECO:0000313" key="3">
    <source>
        <dbReference type="EMBL" id="PWO00886.1"/>
    </source>
</evidence>
<evidence type="ECO:0000256" key="1">
    <source>
        <dbReference type="SAM" id="MobiDB-lite"/>
    </source>
</evidence>
<dbReference type="SUPFAM" id="SSF51905">
    <property type="entry name" value="FAD/NAD(P)-binding domain"/>
    <property type="match status" value="1"/>
</dbReference>